<dbReference type="RefSeq" id="WP_248666851.1">
    <property type="nucleotide sequence ID" value="NZ_JALPRX010000038.1"/>
</dbReference>
<dbReference type="EMBL" id="JALPRX010000038">
    <property type="protein sequence ID" value="MCK8784728.1"/>
    <property type="molecule type" value="Genomic_DNA"/>
</dbReference>
<dbReference type="PROSITE" id="PS50949">
    <property type="entry name" value="HTH_GNTR"/>
    <property type="match status" value="1"/>
</dbReference>
<keyword evidence="2" id="KW-0238">DNA-binding</keyword>
<proteinExistence type="predicted"/>
<dbReference type="PANTHER" id="PTHR43537">
    <property type="entry name" value="TRANSCRIPTIONAL REGULATOR, GNTR FAMILY"/>
    <property type="match status" value="1"/>
</dbReference>
<evidence type="ECO:0000256" key="1">
    <source>
        <dbReference type="ARBA" id="ARBA00023015"/>
    </source>
</evidence>
<dbReference type="SMART" id="SM00895">
    <property type="entry name" value="FCD"/>
    <property type="match status" value="1"/>
</dbReference>
<dbReference type="AlphaFoldDB" id="A0A9X1Y6Z2"/>
<dbReference type="InterPro" id="IPR008920">
    <property type="entry name" value="TF_FadR/GntR_C"/>
</dbReference>
<dbReference type="InterPro" id="IPR036390">
    <property type="entry name" value="WH_DNA-bd_sf"/>
</dbReference>
<reference evidence="5" key="1">
    <citation type="submission" date="2022-04" db="EMBL/GenBank/DDBJ databases">
        <title>Roseomonas acroporae sp. nov., isolated from coral Acropora digitifera.</title>
        <authorList>
            <person name="Sun H."/>
        </authorList>
    </citation>
    <scope>NUCLEOTIDE SEQUENCE</scope>
    <source>
        <strain evidence="5">NAR14</strain>
    </source>
</reference>
<evidence type="ECO:0000256" key="2">
    <source>
        <dbReference type="ARBA" id="ARBA00023125"/>
    </source>
</evidence>
<dbReference type="PRINTS" id="PR00035">
    <property type="entry name" value="HTHGNTR"/>
</dbReference>
<dbReference type="SUPFAM" id="SSF46785">
    <property type="entry name" value="Winged helix' DNA-binding domain"/>
    <property type="match status" value="1"/>
</dbReference>
<dbReference type="PANTHER" id="PTHR43537:SF24">
    <property type="entry name" value="GLUCONATE OPERON TRANSCRIPTIONAL REPRESSOR"/>
    <property type="match status" value="1"/>
</dbReference>
<dbReference type="Pfam" id="PF00392">
    <property type="entry name" value="GntR"/>
    <property type="match status" value="1"/>
</dbReference>
<dbReference type="Pfam" id="PF07729">
    <property type="entry name" value="FCD"/>
    <property type="match status" value="1"/>
</dbReference>
<organism evidence="5 6">
    <name type="scientific">Roseomonas acroporae</name>
    <dbReference type="NCBI Taxonomy" id="2937791"/>
    <lineage>
        <taxon>Bacteria</taxon>
        <taxon>Pseudomonadati</taxon>
        <taxon>Pseudomonadota</taxon>
        <taxon>Alphaproteobacteria</taxon>
        <taxon>Acetobacterales</taxon>
        <taxon>Roseomonadaceae</taxon>
        <taxon>Roseomonas</taxon>
    </lineage>
</organism>
<dbReference type="Proteomes" id="UP001139516">
    <property type="component" value="Unassembled WGS sequence"/>
</dbReference>
<evidence type="ECO:0000256" key="3">
    <source>
        <dbReference type="ARBA" id="ARBA00023163"/>
    </source>
</evidence>
<dbReference type="PRINTS" id="PR00033">
    <property type="entry name" value="HTHASNC"/>
</dbReference>
<gene>
    <name evidence="5" type="ORF">M0638_10075</name>
</gene>
<sequence>MDTFQACSPVGHALGANGELPEGLGLLPVRPRTMVEQAAQAILAAAARGTFLPGDRLVEAEIARDLGISRVPVREALRQLESQGILVNAPYKGMRLTPVTNRTARNLIRVRQSIETLAIAETVAHGAEEALDGMRASLPSLRAAVADGDRGRLGEAEREFHHQLCAAADNPILLRVWRGLGHQMLLLWGLIHAEIDPATLAENAAAVLARMEAGDAPGASRLLVRHLETQIDHDFEAALARRRQERRR</sequence>
<comment type="caution">
    <text evidence="5">The sequence shown here is derived from an EMBL/GenBank/DDBJ whole genome shotgun (WGS) entry which is preliminary data.</text>
</comment>
<keyword evidence="3" id="KW-0804">Transcription</keyword>
<dbReference type="InterPro" id="IPR011711">
    <property type="entry name" value="GntR_C"/>
</dbReference>
<dbReference type="InterPro" id="IPR036388">
    <property type="entry name" value="WH-like_DNA-bd_sf"/>
</dbReference>
<name>A0A9X1Y6Z2_9PROT</name>
<dbReference type="GO" id="GO:0043565">
    <property type="term" value="F:sequence-specific DNA binding"/>
    <property type="evidence" value="ECO:0007669"/>
    <property type="project" value="InterPro"/>
</dbReference>
<evidence type="ECO:0000259" key="4">
    <source>
        <dbReference type="PROSITE" id="PS50949"/>
    </source>
</evidence>
<evidence type="ECO:0000313" key="5">
    <source>
        <dbReference type="EMBL" id="MCK8784728.1"/>
    </source>
</evidence>
<dbReference type="Gene3D" id="1.10.10.10">
    <property type="entry name" value="Winged helix-like DNA-binding domain superfamily/Winged helix DNA-binding domain"/>
    <property type="match status" value="1"/>
</dbReference>
<accession>A0A9X1Y6Z2</accession>
<dbReference type="SMART" id="SM00345">
    <property type="entry name" value="HTH_GNTR"/>
    <property type="match status" value="1"/>
</dbReference>
<dbReference type="InterPro" id="IPR000524">
    <property type="entry name" value="Tscrpt_reg_HTH_GntR"/>
</dbReference>
<feature type="domain" description="HTH gntR-type" evidence="4">
    <location>
        <begin position="32"/>
        <end position="99"/>
    </location>
</feature>
<dbReference type="InterPro" id="IPR000485">
    <property type="entry name" value="AsnC-type_HTH_dom"/>
</dbReference>
<dbReference type="GO" id="GO:0003700">
    <property type="term" value="F:DNA-binding transcription factor activity"/>
    <property type="evidence" value="ECO:0007669"/>
    <property type="project" value="InterPro"/>
</dbReference>
<protein>
    <submittedName>
        <fullName evidence="5">GntR family transcriptional regulator</fullName>
    </submittedName>
</protein>
<keyword evidence="1" id="KW-0805">Transcription regulation</keyword>
<evidence type="ECO:0000313" key="6">
    <source>
        <dbReference type="Proteomes" id="UP001139516"/>
    </source>
</evidence>
<dbReference type="SUPFAM" id="SSF48008">
    <property type="entry name" value="GntR ligand-binding domain-like"/>
    <property type="match status" value="1"/>
</dbReference>
<keyword evidence="6" id="KW-1185">Reference proteome</keyword>
<dbReference type="Gene3D" id="1.20.120.530">
    <property type="entry name" value="GntR ligand-binding domain-like"/>
    <property type="match status" value="1"/>
</dbReference>